<keyword evidence="1" id="KW-1133">Transmembrane helix</keyword>
<sequence length="165" mass="17982">MTHSRVPWYRQLWPWLLMLMPATALVGGVITFWLAATTNNSLVVDDYYREGRAINMQLARDRAAQSLGLAATLSRAPGGAELRLTGSTGAALPPFVTVHVLHATRSELDRTLMLAAAGGGLYRSLQELPLDGRWNVMIEDPDRTWRLTGSAAGFANALEIAAPRP</sequence>
<feature type="transmembrane region" description="Helical" evidence="1">
    <location>
        <begin position="12"/>
        <end position="35"/>
    </location>
</feature>
<name>A0A7W8HGY1_9BURK</name>
<accession>A0A7W8HGY1</accession>
<gene>
    <name evidence="2" type="ORF">HNQ70_001841</name>
</gene>
<evidence type="ECO:0008006" key="4">
    <source>
        <dbReference type="Google" id="ProtNLM"/>
    </source>
</evidence>
<dbReference type="Pfam" id="PF05751">
    <property type="entry name" value="FixH"/>
    <property type="match status" value="1"/>
</dbReference>
<keyword evidence="3" id="KW-1185">Reference proteome</keyword>
<organism evidence="2 3">
    <name type="scientific">Quisquiliibacterium transsilvanicum</name>
    <dbReference type="NCBI Taxonomy" id="1549638"/>
    <lineage>
        <taxon>Bacteria</taxon>
        <taxon>Pseudomonadati</taxon>
        <taxon>Pseudomonadota</taxon>
        <taxon>Betaproteobacteria</taxon>
        <taxon>Burkholderiales</taxon>
        <taxon>Burkholderiaceae</taxon>
        <taxon>Quisquiliibacterium</taxon>
    </lineage>
</organism>
<evidence type="ECO:0000313" key="2">
    <source>
        <dbReference type="EMBL" id="MBB5271831.1"/>
    </source>
</evidence>
<evidence type="ECO:0000256" key="1">
    <source>
        <dbReference type="SAM" id="Phobius"/>
    </source>
</evidence>
<comment type="caution">
    <text evidence="2">The sequence shown here is derived from an EMBL/GenBank/DDBJ whole genome shotgun (WGS) entry which is preliminary data.</text>
</comment>
<dbReference type="InterPro" id="IPR008620">
    <property type="entry name" value="FixH"/>
</dbReference>
<evidence type="ECO:0000313" key="3">
    <source>
        <dbReference type="Proteomes" id="UP000532440"/>
    </source>
</evidence>
<protein>
    <recommendedName>
        <fullName evidence="4">Nitrogen fixation protein FixH</fullName>
    </recommendedName>
</protein>
<keyword evidence="1" id="KW-0812">Transmembrane</keyword>
<dbReference type="Proteomes" id="UP000532440">
    <property type="component" value="Unassembled WGS sequence"/>
</dbReference>
<reference evidence="2 3" key="1">
    <citation type="submission" date="2020-08" db="EMBL/GenBank/DDBJ databases">
        <title>Genomic Encyclopedia of Type Strains, Phase IV (KMG-IV): sequencing the most valuable type-strain genomes for metagenomic binning, comparative biology and taxonomic classification.</title>
        <authorList>
            <person name="Goeker M."/>
        </authorList>
    </citation>
    <scope>NUCLEOTIDE SEQUENCE [LARGE SCALE GENOMIC DNA]</scope>
    <source>
        <strain evidence="2 3">DSM 29781</strain>
    </source>
</reference>
<dbReference type="AlphaFoldDB" id="A0A7W8HGY1"/>
<dbReference type="EMBL" id="JACHGB010000003">
    <property type="protein sequence ID" value="MBB5271831.1"/>
    <property type="molecule type" value="Genomic_DNA"/>
</dbReference>
<proteinExistence type="predicted"/>
<keyword evidence="1" id="KW-0472">Membrane</keyword>
<dbReference type="RefSeq" id="WP_183966551.1">
    <property type="nucleotide sequence ID" value="NZ_BAABEW010000001.1"/>
</dbReference>